<evidence type="ECO:0000256" key="8">
    <source>
        <dbReference type="ARBA" id="ARBA00023136"/>
    </source>
</evidence>
<evidence type="ECO:0000256" key="11">
    <source>
        <dbReference type="SAM" id="MobiDB-lite"/>
    </source>
</evidence>
<dbReference type="PANTHER" id="PTHR24365:SF541">
    <property type="entry name" value="PROTEIN TOLL-RELATED"/>
    <property type="match status" value="1"/>
</dbReference>
<sequence>MKTGPKVVIFLGLAVLWKDFVQTASLPTAAEAENDAWTNKAFTSHQYDWEKESSLTPRAMPGGEYRRDPDDPEISSKQTSGTYRRFRGNGIVDMSQQLTSYDSSSEGNDDPSLAWEYESLLDRDASTHLGAYNCSVSTYCVCHRVEHGLHIYANCSSLRLHHIPQDLPKNIRHLKLAKNRLRCLNLSVLLEYPGLASVDAQENKLTSVVEPSSLTASPSLLVLLLGKNHFRSIGENAFRILTSLERLSLNHNKIQSLTNFTFSGLDKLYILDLSWNDIQYIELGTFDSVPKLSTLLLNNNPKFSYYQSHMAPRVFLNLKSLRVLNIVGNSALSQVYPNDALGYLTSLHELNMDGLARGVALGPQVKNLKHLKSLKIGVGENVLCNIRNLTSSFFENTPYLASLNIQHCLMAQIDSDAFVNMSKLQSLKISYSRNLGVSEALRSLSSLQNSSLKSLELVHLVSHGGYPCRYITEEDSVFIKNMRLELLDLSDNFLAMIEGNFYEALPKTLKTLILRNNKFSLATFDISYLASLKNLTKVDLTSQNIGRVRTPPPKSQKNKDGEACRFIPSDNMDSETYPNGLMNEYEYPATSKTPVHTELPNENQTRNLSAVGDRIDAEEKTPEANNEDGCTTLPTNIVKKIVLPPNLQILWTPQFILYGEIVLYQRVEAGLKEIDFSHSFLSEWGEGMLQRSARNVSLEGNYCKYIREDFFPDNNSLKLLNIRNNILGPQFANDEQGKVFKQLVRVRRLDLSMNLIYRLPPNFFNGLKSLNELMLSDNKLQSLNFSVSSMPHLKVIDASKNSISWIGRTTRDGLDSIALHHPVSLDLRKNPLPCTCKGIEILSWLATTNVLLTGEDFLVCRFETNDYVTIGNLSQRVLFMKRRCIPKFNIVLISAACASVFVFFLGFLSVYRYRWRLRYLHKVTVSKWFGFHPITQTSRCKFDAFILYAEEDRDFVLETMLTELETKRGHKLCVEDRDFMPGTFITTNITCAVQSSTLTVPVISPDFLSGEYSEYGVQMALCEMVFEKRSVLHLLLRTPMDYRLLFRDLLLVIRDNKYTEYPPQAELEDENIKNNFWDAFSRVIGHADSQFEPMLDVIG</sequence>
<dbReference type="PANTHER" id="PTHR24365">
    <property type="entry name" value="TOLL-LIKE RECEPTOR"/>
    <property type="match status" value="1"/>
</dbReference>
<evidence type="ECO:0000256" key="3">
    <source>
        <dbReference type="ARBA" id="ARBA00022614"/>
    </source>
</evidence>
<evidence type="ECO:0000313" key="16">
    <source>
        <dbReference type="RefSeq" id="XP_005096926.1"/>
    </source>
</evidence>
<evidence type="ECO:0000256" key="2">
    <source>
        <dbReference type="ARBA" id="ARBA00009634"/>
    </source>
</evidence>
<name>A0ABM0JM54_APLCA</name>
<dbReference type="RefSeq" id="XP_005096926.1">
    <property type="nucleotide sequence ID" value="XM_005096869.3"/>
</dbReference>
<dbReference type="PROSITE" id="PS50104">
    <property type="entry name" value="TIR"/>
    <property type="match status" value="1"/>
</dbReference>
<dbReference type="Pfam" id="PF13676">
    <property type="entry name" value="TIR_2"/>
    <property type="match status" value="1"/>
</dbReference>
<keyword evidence="8 12" id="KW-0472">Membrane</keyword>
<dbReference type="SMART" id="SM00255">
    <property type="entry name" value="TIR"/>
    <property type="match status" value="1"/>
</dbReference>
<comment type="similarity">
    <text evidence="2">Belongs to the Toll-like receptor family.</text>
</comment>
<dbReference type="InterPro" id="IPR001611">
    <property type="entry name" value="Leu-rich_rpt"/>
</dbReference>
<evidence type="ECO:0000256" key="13">
    <source>
        <dbReference type="SAM" id="SignalP"/>
    </source>
</evidence>
<evidence type="ECO:0000256" key="9">
    <source>
        <dbReference type="ARBA" id="ARBA00023170"/>
    </source>
</evidence>
<reference evidence="16" key="1">
    <citation type="submission" date="2025-08" db="UniProtKB">
        <authorList>
            <consortium name="RefSeq"/>
        </authorList>
    </citation>
    <scope>IDENTIFICATION</scope>
</reference>
<dbReference type="GeneID" id="101852994"/>
<keyword evidence="4 12" id="KW-0812">Transmembrane</keyword>
<keyword evidence="3" id="KW-0433">Leucine-rich repeat</keyword>
<dbReference type="InterPro" id="IPR035897">
    <property type="entry name" value="Toll_tir_struct_dom_sf"/>
</dbReference>
<dbReference type="InterPro" id="IPR003591">
    <property type="entry name" value="Leu-rich_rpt_typical-subtyp"/>
</dbReference>
<evidence type="ECO:0000256" key="12">
    <source>
        <dbReference type="SAM" id="Phobius"/>
    </source>
</evidence>
<accession>A0ABM0JM54</accession>
<proteinExistence type="inferred from homology"/>
<organism evidence="15 16">
    <name type="scientific">Aplysia californica</name>
    <name type="common">California sea hare</name>
    <dbReference type="NCBI Taxonomy" id="6500"/>
    <lineage>
        <taxon>Eukaryota</taxon>
        <taxon>Metazoa</taxon>
        <taxon>Spiralia</taxon>
        <taxon>Lophotrochozoa</taxon>
        <taxon>Mollusca</taxon>
        <taxon>Gastropoda</taxon>
        <taxon>Heterobranchia</taxon>
        <taxon>Euthyneura</taxon>
        <taxon>Tectipleura</taxon>
        <taxon>Aplysiida</taxon>
        <taxon>Aplysioidea</taxon>
        <taxon>Aplysiidae</taxon>
        <taxon>Aplysia</taxon>
    </lineage>
</organism>
<evidence type="ECO:0000313" key="15">
    <source>
        <dbReference type="Proteomes" id="UP000694888"/>
    </source>
</evidence>
<dbReference type="Proteomes" id="UP000694888">
    <property type="component" value="Unplaced"/>
</dbReference>
<dbReference type="Pfam" id="PF13855">
    <property type="entry name" value="LRR_8"/>
    <property type="match status" value="2"/>
</dbReference>
<gene>
    <name evidence="16" type="primary">LOC101852994</name>
</gene>
<dbReference type="PROSITE" id="PS51450">
    <property type="entry name" value="LRR"/>
    <property type="match status" value="1"/>
</dbReference>
<feature type="region of interest" description="Disordered" evidence="11">
    <location>
        <begin position="48"/>
        <end position="80"/>
    </location>
</feature>
<evidence type="ECO:0000259" key="14">
    <source>
        <dbReference type="PROSITE" id="PS50104"/>
    </source>
</evidence>
<dbReference type="InterPro" id="IPR000157">
    <property type="entry name" value="TIR_dom"/>
</dbReference>
<evidence type="ECO:0000256" key="10">
    <source>
        <dbReference type="ARBA" id="ARBA00023180"/>
    </source>
</evidence>
<keyword evidence="5 13" id="KW-0732">Signal</keyword>
<dbReference type="Gene3D" id="3.80.10.10">
    <property type="entry name" value="Ribonuclease Inhibitor"/>
    <property type="match status" value="4"/>
</dbReference>
<keyword evidence="10" id="KW-0325">Glycoprotein</keyword>
<feature type="chain" id="PRO_5045665640" evidence="13">
    <location>
        <begin position="24"/>
        <end position="1099"/>
    </location>
</feature>
<protein>
    <submittedName>
        <fullName evidence="16">Toll-like receptor 4</fullName>
    </submittedName>
</protein>
<evidence type="ECO:0000256" key="4">
    <source>
        <dbReference type="ARBA" id="ARBA00022692"/>
    </source>
</evidence>
<feature type="region of interest" description="Disordered" evidence="11">
    <location>
        <begin position="545"/>
        <end position="569"/>
    </location>
</feature>
<feature type="signal peptide" evidence="13">
    <location>
        <begin position="1"/>
        <end position="23"/>
    </location>
</feature>
<evidence type="ECO:0000256" key="5">
    <source>
        <dbReference type="ARBA" id="ARBA00022729"/>
    </source>
</evidence>
<dbReference type="SUPFAM" id="SSF52200">
    <property type="entry name" value="Toll/Interleukin receptor TIR domain"/>
    <property type="match status" value="1"/>
</dbReference>
<dbReference type="SUPFAM" id="SSF52058">
    <property type="entry name" value="L domain-like"/>
    <property type="match status" value="2"/>
</dbReference>
<dbReference type="Pfam" id="PF13306">
    <property type="entry name" value="LRR_5"/>
    <property type="match status" value="1"/>
</dbReference>
<feature type="domain" description="TIR" evidence="14">
    <location>
        <begin position="940"/>
        <end position="1084"/>
    </location>
</feature>
<dbReference type="SMART" id="SM00365">
    <property type="entry name" value="LRR_SD22"/>
    <property type="match status" value="4"/>
</dbReference>
<keyword evidence="15" id="KW-1185">Reference proteome</keyword>
<comment type="subcellular location">
    <subcellularLocation>
        <location evidence="1">Membrane</location>
        <topology evidence="1">Single-pass membrane protein</topology>
    </subcellularLocation>
</comment>
<evidence type="ECO:0000256" key="1">
    <source>
        <dbReference type="ARBA" id="ARBA00004167"/>
    </source>
</evidence>
<keyword evidence="7 12" id="KW-1133">Transmembrane helix</keyword>
<dbReference type="InterPro" id="IPR032675">
    <property type="entry name" value="LRR_dom_sf"/>
</dbReference>
<keyword evidence="6" id="KW-0677">Repeat</keyword>
<dbReference type="Gene3D" id="3.40.50.10140">
    <property type="entry name" value="Toll/interleukin-1 receptor homology (TIR) domain"/>
    <property type="match status" value="1"/>
</dbReference>
<dbReference type="InterPro" id="IPR026906">
    <property type="entry name" value="LRR_5"/>
</dbReference>
<dbReference type="SMART" id="SM00369">
    <property type="entry name" value="LRR_TYP"/>
    <property type="match status" value="5"/>
</dbReference>
<keyword evidence="9" id="KW-0675">Receptor</keyword>
<feature type="transmembrane region" description="Helical" evidence="12">
    <location>
        <begin position="890"/>
        <end position="911"/>
    </location>
</feature>
<evidence type="ECO:0000256" key="6">
    <source>
        <dbReference type="ARBA" id="ARBA00022737"/>
    </source>
</evidence>
<evidence type="ECO:0000256" key="7">
    <source>
        <dbReference type="ARBA" id="ARBA00022989"/>
    </source>
</evidence>